<evidence type="ECO:0000313" key="5">
    <source>
        <dbReference type="Proteomes" id="UP001178461"/>
    </source>
</evidence>
<dbReference type="InterPro" id="IPR000008">
    <property type="entry name" value="C2_dom"/>
</dbReference>
<feature type="compositionally biased region" description="Basic and acidic residues" evidence="1">
    <location>
        <begin position="169"/>
        <end position="186"/>
    </location>
</feature>
<keyword evidence="2" id="KW-0472">Membrane</keyword>
<feature type="region of interest" description="Disordered" evidence="1">
    <location>
        <begin position="42"/>
        <end position="67"/>
    </location>
</feature>
<sequence>DCSSGDSRNNAYSVHNFPPSSPASKGGKRLLPPVILTGLRLHPGGQNQIPTEQIPPGQRNSAIASGANPAFRQSLKAACAGEGIMSNPAGTGEAGAGAGPSLEERYQMLEVQLAMQTARLEERRAQDADKGGKPPSSPERHSRANFPTGRADGNRNSARAHFQSPSLPPEERMARDGHSSQAKEHPLQVTTIDGRELLGGEVSLQTVPMIMKVARHTELIAFNVATLGGAPIILGMSWLALHDPLISVTSSAKGKLTNYPRIDPLTVKSTYSLEHSSLALNAVSEPIFTKLDLRGAYNLAPQPFNHDPACGGRERLGRESTEGLDRGGLLRLSCEYCPENRRLRVRLISVEGLYEPAAEPKSINCCITFSLVPGKIQKQRSTVIKRSRDPIFNEDFFFVGIAEDDLGSLAVRMKAVNKGSSLKRDLLLGESEVPLMKLLAG</sequence>
<dbReference type="SUPFAM" id="SSF49562">
    <property type="entry name" value="C2 domain (Calcium/lipid-binding domain, CaLB)"/>
    <property type="match status" value="1"/>
</dbReference>
<dbReference type="Pfam" id="PF00168">
    <property type="entry name" value="C2"/>
    <property type="match status" value="1"/>
</dbReference>
<dbReference type="CDD" id="cd00303">
    <property type="entry name" value="retropepsin_like"/>
    <property type="match status" value="1"/>
</dbReference>
<gene>
    <name evidence="4" type="ORF">PODLI_1B023162</name>
</gene>
<dbReference type="PANTHER" id="PTHR46291">
    <property type="entry name" value="C2 DOMAIN-CONTAINING PROTEIN"/>
    <property type="match status" value="1"/>
</dbReference>
<organism evidence="4 5">
    <name type="scientific">Podarcis lilfordi</name>
    <name type="common">Lilford's wall lizard</name>
    <dbReference type="NCBI Taxonomy" id="74358"/>
    <lineage>
        <taxon>Eukaryota</taxon>
        <taxon>Metazoa</taxon>
        <taxon>Chordata</taxon>
        <taxon>Craniata</taxon>
        <taxon>Vertebrata</taxon>
        <taxon>Euteleostomi</taxon>
        <taxon>Lepidosauria</taxon>
        <taxon>Squamata</taxon>
        <taxon>Bifurcata</taxon>
        <taxon>Unidentata</taxon>
        <taxon>Episquamata</taxon>
        <taxon>Laterata</taxon>
        <taxon>Lacertibaenia</taxon>
        <taxon>Lacertidae</taxon>
        <taxon>Podarcis</taxon>
    </lineage>
</organism>
<reference evidence="4" key="1">
    <citation type="submission" date="2022-12" db="EMBL/GenBank/DDBJ databases">
        <authorList>
            <person name="Alioto T."/>
            <person name="Alioto T."/>
            <person name="Gomez Garrido J."/>
        </authorList>
    </citation>
    <scope>NUCLEOTIDE SEQUENCE</scope>
</reference>
<dbReference type="PANTHER" id="PTHR46291:SF8">
    <property type="entry name" value="C2 DOMAIN-CONTAINING PROTEIN"/>
    <property type="match status" value="1"/>
</dbReference>
<evidence type="ECO:0000259" key="3">
    <source>
        <dbReference type="PROSITE" id="PS50004"/>
    </source>
</evidence>
<dbReference type="EMBL" id="OX395134">
    <property type="protein sequence ID" value="CAI5784365.1"/>
    <property type="molecule type" value="Genomic_DNA"/>
</dbReference>
<protein>
    <submittedName>
        <fullName evidence="4">Calcium-dependent domain-containing 4C-like</fullName>
    </submittedName>
</protein>
<evidence type="ECO:0000256" key="2">
    <source>
        <dbReference type="SAM" id="Phobius"/>
    </source>
</evidence>
<accession>A0AA35KU63</accession>
<keyword evidence="5" id="KW-1185">Reference proteome</keyword>
<feature type="compositionally biased region" description="Polar residues" evidence="1">
    <location>
        <begin position="1"/>
        <end position="13"/>
    </location>
</feature>
<feature type="compositionally biased region" description="Basic and acidic residues" evidence="1">
    <location>
        <begin position="122"/>
        <end position="142"/>
    </location>
</feature>
<name>A0AA35KU63_9SAUR</name>
<dbReference type="Gene3D" id="2.60.40.150">
    <property type="entry name" value="C2 domain"/>
    <property type="match status" value="1"/>
</dbReference>
<proteinExistence type="predicted"/>
<dbReference type="AlphaFoldDB" id="A0AA35KU63"/>
<feature type="non-terminal residue" evidence="4">
    <location>
        <position position="1"/>
    </location>
</feature>
<feature type="transmembrane region" description="Helical" evidence="2">
    <location>
        <begin position="219"/>
        <end position="241"/>
    </location>
</feature>
<evidence type="ECO:0000256" key="1">
    <source>
        <dbReference type="SAM" id="MobiDB-lite"/>
    </source>
</evidence>
<dbReference type="InterPro" id="IPR035892">
    <property type="entry name" value="C2_domain_sf"/>
</dbReference>
<feature type="region of interest" description="Disordered" evidence="1">
    <location>
        <begin position="1"/>
        <end position="30"/>
    </location>
</feature>
<keyword evidence="2" id="KW-0812">Transmembrane</keyword>
<feature type="region of interest" description="Disordered" evidence="1">
    <location>
        <begin position="122"/>
        <end position="192"/>
    </location>
</feature>
<dbReference type="PROSITE" id="PS50004">
    <property type="entry name" value="C2"/>
    <property type="match status" value="1"/>
</dbReference>
<dbReference type="Proteomes" id="UP001178461">
    <property type="component" value="Chromosome 9"/>
</dbReference>
<dbReference type="InterPro" id="IPR043549">
    <property type="entry name" value="C2C4C/C2C4D"/>
</dbReference>
<feature type="domain" description="C2" evidence="3">
    <location>
        <begin position="326"/>
        <end position="441"/>
    </location>
</feature>
<keyword evidence="2" id="KW-1133">Transmembrane helix</keyword>
<evidence type="ECO:0000313" key="4">
    <source>
        <dbReference type="EMBL" id="CAI5784365.1"/>
    </source>
</evidence>